<reference evidence="1" key="1">
    <citation type="submission" date="2018-11" db="EMBL/GenBank/DDBJ databases">
        <title>FDA dAtabase for Regulatory Grade micrObial Sequences (FDA-ARGOS): Supporting development and validation of Infectious Disease Dx tests.</title>
        <authorList>
            <person name="Bliska J."/>
            <person name="Cleland M.-M."/>
            <person name="Tallon L."/>
            <person name="Sadzewicz L."/>
            <person name="Zhao X."/>
            <person name="Vavikolanu K."/>
            <person name="Mehta A."/>
            <person name="Aluvathingal J."/>
            <person name="Nadendla S."/>
            <person name="Yan Y."/>
            <person name="Sichtig H."/>
        </authorList>
    </citation>
    <scope>NUCLEOTIDE SEQUENCE [LARGE SCALE GENOMIC DNA]</scope>
    <source>
        <strain evidence="1">FDAARGOS_581</strain>
    </source>
</reference>
<gene>
    <name evidence="1" type="ORF">EGX47_04330</name>
</gene>
<evidence type="ECO:0000313" key="1">
    <source>
        <dbReference type="EMBL" id="AYW90628.1"/>
    </source>
</evidence>
<protein>
    <submittedName>
        <fullName evidence="1">Uncharacterized protein</fullName>
    </submittedName>
</protein>
<evidence type="ECO:0000313" key="2">
    <source>
        <dbReference type="Proteomes" id="UP000268669"/>
    </source>
</evidence>
<accession>A0ABN5R0W0</accession>
<dbReference type="RefSeq" id="WP_123784343.1">
    <property type="nucleotide sequence ID" value="NZ_CP033713.1"/>
</dbReference>
<proteinExistence type="predicted"/>
<dbReference type="Proteomes" id="UP000268669">
    <property type="component" value="Chromosome"/>
</dbReference>
<keyword evidence="2" id="KW-1185">Reference proteome</keyword>
<dbReference type="EMBL" id="CP033713">
    <property type="protein sequence ID" value="AYW90628.1"/>
    <property type="molecule type" value="Genomic_DNA"/>
</dbReference>
<sequence>MAICCRKNCKRTMLTIGKAYHLRLCHVHFTRKKELENKRELKRNLQCVVCNMSIAITRNEKYCSNKCKGIGLRSIEDDIMLAITRHSYWLNIERCIKSNPLQLNSINKLQDIADIYLLYKIKSKWQHSFNFFLGEKRTSIKFKNEHKLVPFMELELCHRYPNSKGGMNTDKNIIIGPAFINRMLKDIVPLQTKKGELNGEKGEGKIISVRTGLIKSLKCNFESVDIYELFNKIGNVPSFNGIDKRDVSFAELYNKNFIFDLLIEEVKRLKLMEVKEILVILKKMLFLSFNYYTSLVIIHPYHLDIVSLIFFHSILSGDKDSFIALSLKLFINGERNVLKKHLRRHHMMYYLLTAKKYVVANFGLHFDGSNDHDIAIVLYSKVFSIPPHYINKDGYPKWMINKY</sequence>
<organism evidence="1 2">
    <name type="scientific">Yersinia pseudotuberculosis</name>
    <dbReference type="NCBI Taxonomy" id="633"/>
    <lineage>
        <taxon>Bacteria</taxon>
        <taxon>Pseudomonadati</taxon>
        <taxon>Pseudomonadota</taxon>
        <taxon>Gammaproteobacteria</taxon>
        <taxon>Enterobacterales</taxon>
        <taxon>Yersiniaceae</taxon>
        <taxon>Yersinia</taxon>
    </lineage>
</organism>
<name>A0ABN5R0W0_YERPU</name>